<evidence type="ECO:0000313" key="5">
    <source>
        <dbReference type="Proteomes" id="UP000435837"/>
    </source>
</evidence>
<dbReference type="InterPro" id="IPR036388">
    <property type="entry name" value="WH-like_DNA-bd_sf"/>
</dbReference>
<dbReference type="InterPro" id="IPR016032">
    <property type="entry name" value="Sig_transdc_resp-reg_C-effctor"/>
</dbReference>
<reference evidence="3 5" key="1">
    <citation type="submission" date="2019-12" db="EMBL/GenBank/DDBJ databases">
        <title>Whole genome shotgun sequence of Streptomyces caniferus NBRC 15389.</title>
        <authorList>
            <person name="Ichikawa N."/>
            <person name="Kimura A."/>
            <person name="Kitahashi Y."/>
            <person name="Komaki H."/>
            <person name="Tamura T."/>
        </authorList>
    </citation>
    <scope>NUCLEOTIDE SEQUENCE [LARGE SCALE GENOMIC DNA]</scope>
    <source>
        <strain evidence="3 5">NBRC 15389</strain>
    </source>
</reference>
<organism evidence="3 5">
    <name type="scientific">Streptomyces caniferus</name>
    <dbReference type="NCBI Taxonomy" id="285557"/>
    <lineage>
        <taxon>Bacteria</taxon>
        <taxon>Bacillati</taxon>
        <taxon>Actinomycetota</taxon>
        <taxon>Actinomycetes</taxon>
        <taxon>Kitasatosporales</taxon>
        <taxon>Streptomycetaceae</taxon>
        <taxon>Streptomyces</taxon>
    </lineage>
</organism>
<dbReference type="Proteomes" id="UP001432292">
    <property type="component" value="Chromosome"/>
</dbReference>
<feature type="region of interest" description="Disordered" evidence="1">
    <location>
        <begin position="320"/>
        <end position="376"/>
    </location>
</feature>
<dbReference type="EMBL" id="CP108473">
    <property type="protein sequence ID" value="WUS20941.1"/>
    <property type="molecule type" value="Genomic_DNA"/>
</dbReference>
<evidence type="ECO:0000313" key="6">
    <source>
        <dbReference type="Proteomes" id="UP001432292"/>
    </source>
</evidence>
<dbReference type="Gene3D" id="1.10.10.10">
    <property type="entry name" value="Winged helix-like DNA-binding domain superfamily/Winged helix DNA-binding domain"/>
    <property type="match status" value="2"/>
</dbReference>
<dbReference type="AlphaFoldDB" id="A0A640S7Q8"/>
<reference evidence="4" key="2">
    <citation type="submission" date="2022-10" db="EMBL/GenBank/DDBJ databases">
        <title>The complete genomes of actinobacterial strains from the NBC collection.</title>
        <authorList>
            <person name="Joergensen T.S."/>
            <person name="Alvarez Arevalo M."/>
            <person name="Sterndorff E.B."/>
            <person name="Faurdal D."/>
            <person name="Vuksanovic O."/>
            <person name="Mourched A.-S."/>
            <person name="Charusanti P."/>
            <person name="Shaw S."/>
            <person name="Blin K."/>
            <person name="Weber T."/>
        </authorList>
    </citation>
    <scope>NUCLEOTIDE SEQUENCE</scope>
    <source>
        <strain evidence="4">NBC_01256</strain>
    </source>
</reference>
<evidence type="ECO:0000259" key="2">
    <source>
        <dbReference type="PROSITE" id="PS50043"/>
    </source>
</evidence>
<dbReference type="PANTHER" id="PTHR34293:SF1">
    <property type="entry name" value="HTH-TYPE TRANSCRIPTIONAL REGULATOR TRMBL2"/>
    <property type="match status" value="1"/>
</dbReference>
<dbReference type="PROSITE" id="PS50043">
    <property type="entry name" value="HTH_LUXR_2"/>
    <property type="match status" value="1"/>
</dbReference>
<evidence type="ECO:0000256" key="1">
    <source>
        <dbReference type="SAM" id="MobiDB-lite"/>
    </source>
</evidence>
<dbReference type="EMBL" id="BLIN01000003">
    <property type="protein sequence ID" value="GFE05655.1"/>
    <property type="molecule type" value="Genomic_DNA"/>
</dbReference>
<accession>A0A640S7Q8</accession>
<name>A0A640S7Q8_9ACTN</name>
<dbReference type="Proteomes" id="UP000435837">
    <property type="component" value="Unassembled WGS sequence"/>
</dbReference>
<keyword evidence="6" id="KW-1185">Reference proteome</keyword>
<sequence length="376" mass="40090">MLELLGLDSRSEAVYRCMLARPGSGISAIAEATGLLEQEVCETLDSLSGLALVHAPEESGTHFRAVSPELGLEFLLARQQAELAVQQSKVQASRAAAAKLIAQYAELHPSTAEPSGTYLVGIDAIREKLAVLSRTVRRSVMCFAPNGGHSPESLLAAKPLDQQLLARGVQLRTIYLDSVRNSPHTTAYAEWLASEGGEVRTAPSLPVRMIIMDEECAVIPTKSENTKDGAVVLRGQGTLAALCALFESVWSSATVLGAAPAQDAYGLTTQEREVLDLLYRGLTDEAIAKRLGVSARTARRVANNLMDRLGSRSRFQAGAMAVQRQWLPPQPAPTRRRRPDCGPHAGGGSQSSSGARTHHTPHTVSSSAAPAECHCS</sequence>
<gene>
    <name evidence="4" type="ORF">OG727_00720</name>
    <name evidence="3" type="ORF">Scani_19230</name>
</gene>
<protein>
    <submittedName>
        <fullName evidence="4">LuxR C-terminal-related transcriptional regulator</fullName>
    </submittedName>
</protein>
<evidence type="ECO:0000313" key="3">
    <source>
        <dbReference type="EMBL" id="GFE05655.1"/>
    </source>
</evidence>
<dbReference type="SUPFAM" id="SSF46894">
    <property type="entry name" value="C-terminal effector domain of the bipartite response regulators"/>
    <property type="match status" value="1"/>
</dbReference>
<dbReference type="RefSeq" id="WP_159472182.1">
    <property type="nucleotide sequence ID" value="NZ_BAAATH010000004.1"/>
</dbReference>
<dbReference type="SMART" id="SM00421">
    <property type="entry name" value="HTH_LUXR"/>
    <property type="match status" value="1"/>
</dbReference>
<feature type="domain" description="HTH luxR-type" evidence="2">
    <location>
        <begin position="260"/>
        <end position="325"/>
    </location>
</feature>
<dbReference type="InterPro" id="IPR051797">
    <property type="entry name" value="TrmB-like"/>
</dbReference>
<dbReference type="PRINTS" id="PR00038">
    <property type="entry name" value="HTHLUXR"/>
</dbReference>
<dbReference type="InterPro" id="IPR000792">
    <property type="entry name" value="Tscrpt_reg_LuxR_C"/>
</dbReference>
<dbReference type="Pfam" id="PF00196">
    <property type="entry name" value="GerE"/>
    <property type="match status" value="1"/>
</dbReference>
<dbReference type="GO" id="GO:0003677">
    <property type="term" value="F:DNA binding"/>
    <property type="evidence" value="ECO:0007669"/>
    <property type="project" value="InterPro"/>
</dbReference>
<dbReference type="CDD" id="cd06170">
    <property type="entry name" value="LuxR_C_like"/>
    <property type="match status" value="1"/>
</dbReference>
<proteinExistence type="predicted"/>
<dbReference type="OrthoDB" id="4266042at2"/>
<evidence type="ECO:0000313" key="4">
    <source>
        <dbReference type="EMBL" id="WUS20941.1"/>
    </source>
</evidence>
<dbReference type="PANTHER" id="PTHR34293">
    <property type="entry name" value="HTH-TYPE TRANSCRIPTIONAL REGULATOR TRMBL2"/>
    <property type="match status" value="1"/>
</dbReference>
<dbReference type="GO" id="GO:0006355">
    <property type="term" value="P:regulation of DNA-templated transcription"/>
    <property type="evidence" value="ECO:0007669"/>
    <property type="project" value="InterPro"/>
</dbReference>